<dbReference type="Proteomes" id="UP001057402">
    <property type="component" value="Chromosome 8"/>
</dbReference>
<reference evidence="2" key="1">
    <citation type="journal article" date="2023" name="Front. Plant Sci.">
        <title>Chromosomal-level genome assembly of Melastoma candidum provides insights into trichome evolution.</title>
        <authorList>
            <person name="Zhong Y."/>
            <person name="Wu W."/>
            <person name="Sun C."/>
            <person name="Zou P."/>
            <person name="Liu Y."/>
            <person name="Dai S."/>
            <person name="Zhou R."/>
        </authorList>
    </citation>
    <scope>NUCLEOTIDE SEQUENCE [LARGE SCALE GENOMIC DNA]</scope>
</reference>
<evidence type="ECO:0000313" key="2">
    <source>
        <dbReference type="Proteomes" id="UP001057402"/>
    </source>
</evidence>
<organism evidence="1 2">
    <name type="scientific">Melastoma candidum</name>
    <dbReference type="NCBI Taxonomy" id="119954"/>
    <lineage>
        <taxon>Eukaryota</taxon>
        <taxon>Viridiplantae</taxon>
        <taxon>Streptophyta</taxon>
        <taxon>Embryophyta</taxon>
        <taxon>Tracheophyta</taxon>
        <taxon>Spermatophyta</taxon>
        <taxon>Magnoliopsida</taxon>
        <taxon>eudicotyledons</taxon>
        <taxon>Gunneridae</taxon>
        <taxon>Pentapetalae</taxon>
        <taxon>rosids</taxon>
        <taxon>malvids</taxon>
        <taxon>Myrtales</taxon>
        <taxon>Melastomataceae</taxon>
        <taxon>Melastomatoideae</taxon>
        <taxon>Melastomateae</taxon>
        <taxon>Melastoma</taxon>
    </lineage>
</organism>
<gene>
    <name evidence="1" type="ORF">MLD38_027959</name>
</gene>
<comment type="caution">
    <text evidence="1">The sequence shown here is derived from an EMBL/GenBank/DDBJ whole genome shotgun (WGS) entry which is preliminary data.</text>
</comment>
<protein>
    <submittedName>
        <fullName evidence="1">Uncharacterized protein</fullName>
    </submittedName>
</protein>
<name>A0ACB9N1R9_9MYRT</name>
<sequence length="224" mass="25100">MKSTECRTKLSRGCKSFTVTATPLRWCQCNPPFVRKTKGGFGVRKDPKGRKRKDRLRDGYREEIKAYLVEVGGTEVEGVECGVVSEVGTSCGDAMELVGPPFAGQELRWSFGAMWELVSVLNFFHVFWPLLNIVVEFSAEEFETALITPNDTLGDIHMPLLKSVPPITRMALTQDTWITVLARKLRDWWHWVAEGDIPLVPAQGTEIGVYKNLDAAVRDLGLLS</sequence>
<evidence type="ECO:0000313" key="1">
    <source>
        <dbReference type="EMBL" id="KAI4329589.1"/>
    </source>
</evidence>
<dbReference type="EMBL" id="CM042887">
    <property type="protein sequence ID" value="KAI4329589.1"/>
    <property type="molecule type" value="Genomic_DNA"/>
</dbReference>
<proteinExistence type="predicted"/>
<accession>A0ACB9N1R9</accession>
<keyword evidence="2" id="KW-1185">Reference proteome</keyword>